<name>A0A0B6WYL3_9BACT</name>
<dbReference type="OrthoDB" id="1551139at2"/>
<accession>A0A0B6WYL3</accession>
<dbReference type="Gene3D" id="3.10.20.520">
    <property type="entry name" value="Phenylacetic acid degradation B"/>
    <property type="match status" value="1"/>
</dbReference>
<reference evidence="1 2" key="2">
    <citation type="submission" date="2015-01" db="EMBL/GenBank/DDBJ databases">
        <title>Complete genome sequence of Pyrinomonas methylaliphatogenes type strain K22T.</title>
        <authorList>
            <person name="Lee K.C.Y."/>
            <person name="Power J.F."/>
            <person name="Dunfield P.F."/>
            <person name="Morgan X.C."/>
            <person name="Huttenhower C."/>
            <person name="Stott M.B."/>
        </authorList>
    </citation>
    <scope>NUCLEOTIDE SEQUENCE [LARGE SCALE GENOMIC DNA]</scope>
    <source>
        <strain evidence="1 2">K22</strain>
    </source>
</reference>
<dbReference type="STRING" id="454194.PYK22_01233"/>
<dbReference type="RefSeq" id="WP_041975255.1">
    <property type="nucleotide sequence ID" value="NZ_CBXV010000004.1"/>
</dbReference>
<gene>
    <name evidence="1" type="ORF">PYK22_01233</name>
</gene>
<dbReference type="EMBL" id="CBXV010000004">
    <property type="protein sequence ID" value="CDM65235.1"/>
    <property type="molecule type" value="Genomic_DNA"/>
</dbReference>
<organism evidence="1 2">
    <name type="scientific">Pyrinomonas methylaliphatogenes</name>
    <dbReference type="NCBI Taxonomy" id="454194"/>
    <lineage>
        <taxon>Bacteria</taxon>
        <taxon>Pseudomonadati</taxon>
        <taxon>Acidobacteriota</taxon>
        <taxon>Blastocatellia</taxon>
        <taxon>Blastocatellales</taxon>
        <taxon>Pyrinomonadaceae</taxon>
        <taxon>Pyrinomonas</taxon>
    </lineage>
</organism>
<keyword evidence="2" id="KW-1185">Reference proteome</keyword>
<evidence type="ECO:0000313" key="2">
    <source>
        <dbReference type="Proteomes" id="UP000031518"/>
    </source>
</evidence>
<sequence length="65" mass="7725">MNRREEYYEVFARHEAGDPLHHVGTVKARSVSDAKVFAYTLYDELKWRDMFVVARRELIWIIAPA</sequence>
<dbReference type="Proteomes" id="UP000031518">
    <property type="component" value="Unassembled WGS sequence"/>
</dbReference>
<proteinExistence type="predicted"/>
<reference evidence="1 2" key="1">
    <citation type="submission" date="2013-12" db="EMBL/GenBank/DDBJ databases">
        <authorList>
            <person name="Stott M."/>
        </authorList>
    </citation>
    <scope>NUCLEOTIDE SEQUENCE [LARGE SCALE GENOMIC DNA]</scope>
    <source>
        <strain evidence="1 2">K22</strain>
    </source>
</reference>
<protein>
    <submittedName>
        <fullName evidence="1">Phenylacetic acid degradation B</fullName>
    </submittedName>
</protein>
<evidence type="ECO:0000313" key="1">
    <source>
        <dbReference type="EMBL" id="CDM65235.1"/>
    </source>
</evidence>
<dbReference type="InterPro" id="IPR038693">
    <property type="entry name" value="PaaB_sf"/>
</dbReference>
<dbReference type="AlphaFoldDB" id="A0A0B6WYL3"/>